<dbReference type="SUPFAM" id="SSF46785">
    <property type="entry name" value="Winged helix' DNA-binding domain"/>
    <property type="match status" value="1"/>
</dbReference>
<dbReference type="Gene3D" id="1.10.10.10">
    <property type="entry name" value="Winged helix-like DNA-binding domain superfamily/Winged helix DNA-binding domain"/>
    <property type="match status" value="1"/>
</dbReference>
<evidence type="ECO:0000256" key="1">
    <source>
        <dbReference type="ARBA" id="ARBA00023015"/>
    </source>
</evidence>
<feature type="domain" description="HTH marR-type" evidence="4">
    <location>
        <begin position="1"/>
        <end position="143"/>
    </location>
</feature>
<reference evidence="5" key="2">
    <citation type="submission" date="2021-09" db="EMBL/GenBank/DDBJ databases">
        <authorList>
            <person name="Gilroy R."/>
        </authorList>
    </citation>
    <scope>NUCLEOTIDE SEQUENCE</scope>
    <source>
        <strain evidence="5">CHK179-5677</strain>
    </source>
</reference>
<dbReference type="GO" id="GO:0003677">
    <property type="term" value="F:DNA binding"/>
    <property type="evidence" value="ECO:0007669"/>
    <property type="project" value="UniProtKB-KW"/>
</dbReference>
<dbReference type="PANTHER" id="PTHR42756">
    <property type="entry name" value="TRANSCRIPTIONAL REGULATOR, MARR"/>
    <property type="match status" value="1"/>
</dbReference>
<sequence>MDQHREALNRFLVEVFHEVLKTEELALSSVKGELSLRELHLIEEVCRAADLGLDNRATAIAAAQRVTAGTLTTAVSLLERKGYLERRRDAYDKRVVRILPTEKARQANREHERFHEELVDYILSSLSQEEAQVFVRALGRVDGFLQEKAAASCRTAGQAAPPAAMEQMREKSGTL</sequence>
<dbReference type="InterPro" id="IPR000835">
    <property type="entry name" value="HTH_MarR-typ"/>
</dbReference>
<evidence type="ECO:0000256" key="3">
    <source>
        <dbReference type="ARBA" id="ARBA00023163"/>
    </source>
</evidence>
<evidence type="ECO:0000313" key="5">
    <source>
        <dbReference type="EMBL" id="HJG85984.1"/>
    </source>
</evidence>
<evidence type="ECO:0000256" key="2">
    <source>
        <dbReference type="ARBA" id="ARBA00023125"/>
    </source>
</evidence>
<dbReference type="SMART" id="SM00347">
    <property type="entry name" value="HTH_MARR"/>
    <property type="match status" value="1"/>
</dbReference>
<keyword evidence="1" id="KW-0805">Transcription regulation</keyword>
<dbReference type="GO" id="GO:0003700">
    <property type="term" value="F:DNA-binding transcription factor activity"/>
    <property type="evidence" value="ECO:0007669"/>
    <property type="project" value="InterPro"/>
</dbReference>
<dbReference type="InterPro" id="IPR036388">
    <property type="entry name" value="WH-like_DNA-bd_sf"/>
</dbReference>
<keyword evidence="3" id="KW-0804">Transcription</keyword>
<proteinExistence type="predicted"/>
<dbReference type="PRINTS" id="PR00598">
    <property type="entry name" value="HTHMARR"/>
</dbReference>
<dbReference type="Pfam" id="PF12802">
    <property type="entry name" value="MarR_2"/>
    <property type="match status" value="1"/>
</dbReference>
<dbReference type="PROSITE" id="PS50995">
    <property type="entry name" value="HTH_MARR_2"/>
    <property type="match status" value="1"/>
</dbReference>
<gene>
    <name evidence="5" type="ORF">K8V01_02975</name>
</gene>
<reference evidence="5" key="1">
    <citation type="journal article" date="2021" name="PeerJ">
        <title>Extensive microbial diversity within the chicken gut microbiome revealed by metagenomics and culture.</title>
        <authorList>
            <person name="Gilroy R."/>
            <person name="Ravi A."/>
            <person name="Getino M."/>
            <person name="Pursley I."/>
            <person name="Horton D.L."/>
            <person name="Alikhan N.F."/>
            <person name="Baker D."/>
            <person name="Gharbi K."/>
            <person name="Hall N."/>
            <person name="Watson M."/>
            <person name="Adriaenssens E.M."/>
            <person name="Foster-Nyarko E."/>
            <person name="Jarju S."/>
            <person name="Secka A."/>
            <person name="Antonio M."/>
            <person name="Oren A."/>
            <person name="Chaudhuri R.R."/>
            <person name="La Ragione R."/>
            <person name="Hildebrand F."/>
            <person name="Pallen M.J."/>
        </authorList>
    </citation>
    <scope>NUCLEOTIDE SEQUENCE</scope>
    <source>
        <strain evidence="5">CHK179-5677</strain>
    </source>
</reference>
<evidence type="ECO:0000259" key="4">
    <source>
        <dbReference type="PROSITE" id="PS50995"/>
    </source>
</evidence>
<evidence type="ECO:0000313" key="6">
    <source>
        <dbReference type="Proteomes" id="UP000760668"/>
    </source>
</evidence>
<dbReference type="InterPro" id="IPR036390">
    <property type="entry name" value="WH_DNA-bd_sf"/>
</dbReference>
<dbReference type="EMBL" id="DYUC01000023">
    <property type="protein sequence ID" value="HJG85984.1"/>
    <property type="molecule type" value="Genomic_DNA"/>
</dbReference>
<keyword evidence="2" id="KW-0238">DNA-binding</keyword>
<comment type="caution">
    <text evidence="5">The sequence shown here is derived from an EMBL/GenBank/DDBJ whole genome shotgun (WGS) entry which is preliminary data.</text>
</comment>
<accession>A0A921MLF7</accession>
<dbReference type="PANTHER" id="PTHR42756:SF1">
    <property type="entry name" value="TRANSCRIPTIONAL REPRESSOR OF EMRAB OPERON"/>
    <property type="match status" value="1"/>
</dbReference>
<dbReference type="RefSeq" id="WP_295368746.1">
    <property type="nucleotide sequence ID" value="NZ_DYUC01000023.1"/>
</dbReference>
<name>A0A921MLF7_9FIRM</name>
<dbReference type="AlphaFoldDB" id="A0A921MLF7"/>
<organism evidence="5 6">
    <name type="scientific">Pseudoflavonifractor capillosus</name>
    <dbReference type="NCBI Taxonomy" id="106588"/>
    <lineage>
        <taxon>Bacteria</taxon>
        <taxon>Bacillati</taxon>
        <taxon>Bacillota</taxon>
        <taxon>Clostridia</taxon>
        <taxon>Eubacteriales</taxon>
        <taxon>Oscillospiraceae</taxon>
        <taxon>Pseudoflavonifractor</taxon>
    </lineage>
</organism>
<dbReference type="Proteomes" id="UP000760668">
    <property type="component" value="Unassembled WGS sequence"/>
</dbReference>
<protein>
    <submittedName>
        <fullName evidence="5">MarR family transcriptional regulator</fullName>
    </submittedName>
</protein>